<comment type="caution">
    <text evidence="1">The sequence shown here is derived from an EMBL/GenBank/DDBJ whole genome shotgun (WGS) entry which is preliminary data.</text>
</comment>
<proteinExistence type="predicted"/>
<dbReference type="AlphaFoldDB" id="A0A372LYT2"/>
<name>A0A372LYT2_9ACTN</name>
<accession>A0A372LYT2</accession>
<dbReference type="Proteomes" id="UP000263094">
    <property type="component" value="Unassembled WGS sequence"/>
</dbReference>
<sequence length="66" mass="6810">MFALLIAISVVYGALAGLLLPRVAYRFSVRPGEPWNSGCPHGHDLTGPARGWLGTARCAACATAGA</sequence>
<gene>
    <name evidence="1" type="ORF">DY218_26290</name>
</gene>
<protein>
    <submittedName>
        <fullName evidence="1">Prepilin peptidase</fullName>
    </submittedName>
</protein>
<organism evidence="1 2">
    <name type="scientific">Streptomyces triticagri</name>
    <dbReference type="NCBI Taxonomy" id="2293568"/>
    <lineage>
        <taxon>Bacteria</taxon>
        <taxon>Bacillati</taxon>
        <taxon>Actinomycetota</taxon>
        <taxon>Actinomycetes</taxon>
        <taxon>Kitasatosporales</taxon>
        <taxon>Streptomycetaceae</taxon>
        <taxon>Streptomyces</taxon>
    </lineage>
</organism>
<dbReference type="EMBL" id="QUAK01000187">
    <property type="protein sequence ID" value="RFU83719.1"/>
    <property type="molecule type" value="Genomic_DNA"/>
</dbReference>
<evidence type="ECO:0000313" key="1">
    <source>
        <dbReference type="EMBL" id="RFU83719.1"/>
    </source>
</evidence>
<evidence type="ECO:0000313" key="2">
    <source>
        <dbReference type="Proteomes" id="UP000263094"/>
    </source>
</evidence>
<reference evidence="1 2" key="1">
    <citation type="submission" date="2018-08" db="EMBL/GenBank/DDBJ databases">
        <title>Isolation, diversity and antifungal activity of Actinobacteria from wheat.</title>
        <authorList>
            <person name="Han C."/>
        </authorList>
    </citation>
    <scope>NUCLEOTIDE SEQUENCE [LARGE SCALE GENOMIC DNA]</scope>
    <source>
        <strain evidence="1 2">NEAU-YY421</strain>
    </source>
</reference>
<feature type="non-terminal residue" evidence="1">
    <location>
        <position position="66"/>
    </location>
</feature>
<keyword evidence="2" id="KW-1185">Reference proteome</keyword>